<dbReference type="InterPro" id="IPR012910">
    <property type="entry name" value="Plug_dom"/>
</dbReference>
<dbReference type="PANTHER" id="PTHR40980:SF3">
    <property type="entry name" value="TONB-DEPENDENT RECEPTOR-LIKE BETA-BARREL DOMAIN-CONTAINING PROTEIN"/>
    <property type="match status" value="1"/>
</dbReference>
<comment type="caution">
    <text evidence="4">The sequence shown here is derived from an EMBL/GenBank/DDBJ whole genome shotgun (WGS) entry which is preliminary data.</text>
</comment>
<reference evidence="4" key="2">
    <citation type="journal article" date="2021" name="PeerJ">
        <title>Extensive microbial diversity within the chicken gut microbiome revealed by metagenomics and culture.</title>
        <authorList>
            <person name="Gilroy R."/>
            <person name="Ravi A."/>
            <person name="Getino M."/>
            <person name="Pursley I."/>
            <person name="Horton D.L."/>
            <person name="Alikhan N.F."/>
            <person name="Baker D."/>
            <person name="Gharbi K."/>
            <person name="Hall N."/>
            <person name="Watson M."/>
            <person name="Adriaenssens E.M."/>
            <person name="Foster-Nyarko E."/>
            <person name="Jarju S."/>
            <person name="Secka A."/>
            <person name="Antonio M."/>
            <person name="Oren A."/>
            <person name="Chaudhuri R.R."/>
            <person name="La Ragione R."/>
            <person name="Hildebrand F."/>
            <person name="Pallen M.J."/>
        </authorList>
    </citation>
    <scope>NUCLEOTIDE SEQUENCE</scope>
    <source>
        <strain evidence="4">10037</strain>
    </source>
</reference>
<dbReference type="SUPFAM" id="SSF56935">
    <property type="entry name" value="Porins"/>
    <property type="match status" value="1"/>
</dbReference>
<keyword evidence="1" id="KW-0732">Signal</keyword>
<organism evidence="4 5">
    <name type="scientific">Candidatus Merdivivens pullistercoris</name>
    <dbReference type="NCBI Taxonomy" id="2840873"/>
    <lineage>
        <taxon>Bacteria</taxon>
        <taxon>Pseudomonadati</taxon>
        <taxon>Bacteroidota</taxon>
        <taxon>Bacteroidia</taxon>
        <taxon>Bacteroidales</taxon>
        <taxon>Muribaculaceae</taxon>
        <taxon>Muribaculaceae incertae sedis</taxon>
        <taxon>Candidatus Merdivivens</taxon>
    </lineage>
</organism>
<evidence type="ECO:0000259" key="3">
    <source>
        <dbReference type="Pfam" id="PF14905"/>
    </source>
</evidence>
<evidence type="ECO:0000259" key="2">
    <source>
        <dbReference type="Pfam" id="PF07715"/>
    </source>
</evidence>
<feature type="chain" id="PRO_5039503317" evidence="1">
    <location>
        <begin position="25"/>
        <end position="833"/>
    </location>
</feature>
<dbReference type="InterPro" id="IPR037066">
    <property type="entry name" value="Plug_dom_sf"/>
</dbReference>
<feature type="domain" description="Outer membrane protein beta-barrel" evidence="3">
    <location>
        <begin position="383"/>
        <end position="792"/>
    </location>
</feature>
<dbReference type="AlphaFoldDB" id="A0A9D9I5X7"/>
<feature type="domain" description="TonB-dependent receptor plug" evidence="2">
    <location>
        <begin position="145"/>
        <end position="226"/>
    </location>
</feature>
<proteinExistence type="predicted"/>
<accession>A0A9D9I5X7</accession>
<dbReference type="Pfam" id="PF14905">
    <property type="entry name" value="OMP_b-brl_3"/>
    <property type="match status" value="1"/>
</dbReference>
<dbReference type="EMBL" id="JADIME010000076">
    <property type="protein sequence ID" value="MBO8465793.1"/>
    <property type="molecule type" value="Genomic_DNA"/>
</dbReference>
<gene>
    <name evidence="4" type="ORF">IAB93_07350</name>
</gene>
<name>A0A9D9I5X7_9BACT</name>
<dbReference type="Gene3D" id="2.170.130.10">
    <property type="entry name" value="TonB-dependent receptor, plug domain"/>
    <property type="match status" value="1"/>
</dbReference>
<dbReference type="PANTHER" id="PTHR40980">
    <property type="entry name" value="PLUG DOMAIN-CONTAINING PROTEIN"/>
    <property type="match status" value="1"/>
</dbReference>
<dbReference type="Pfam" id="PF07715">
    <property type="entry name" value="Plug"/>
    <property type="match status" value="1"/>
</dbReference>
<dbReference type="SUPFAM" id="SSF49464">
    <property type="entry name" value="Carboxypeptidase regulatory domain-like"/>
    <property type="match status" value="1"/>
</dbReference>
<keyword evidence="4" id="KW-0675">Receptor</keyword>
<reference evidence="4" key="1">
    <citation type="submission" date="2020-10" db="EMBL/GenBank/DDBJ databases">
        <authorList>
            <person name="Gilroy R."/>
        </authorList>
    </citation>
    <scope>NUCLEOTIDE SEQUENCE</scope>
    <source>
        <strain evidence="4">10037</strain>
    </source>
</reference>
<feature type="signal peptide" evidence="1">
    <location>
        <begin position="1"/>
        <end position="24"/>
    </location>
</feature>
<sequence>MNMKIKTAIAFFFIALSASFQAYAAAPYKVSGTVKDSISKESEPMATLIVTGPAADSIVRSTDTEGRFEISLPASGKYTLRIISIGRKEKAVEFHLTEENPAADLGTIYVENDADFLEAATVSAQVPFIKTEVDKLTYKISEDPDAQTSNALDMLRKVPRVTVDADDNIMVNGQGNFKIYVNGKPSGMFSSQPGKILKGMPAESIKRVEVISDPGAKYDAEGVGGILNIVMNAKRADGYNVSINAGGGNRSANAGAYGAVKLGKFSVSANYGFNYMKNPEISVQSERKFTSSGTAMQSSSEQMITNEAPMHFGSIEMSYDIDSLNLLTLSGNLYLADISADYNIGNSMYSGSLIYSYRQTGTAATLAGSGSVSIDWQHLFRKHPGEMLTVSYMYSNSPSGLNSEYALDAFEGNRQMIDIFDRTRITNRASSQEHTGQVDYVRPFAEKHKIEAGAKYILRLNGSEGQNLIMNDGDNGWTENPEYPSQSYRHEQHIIALYADWSANIGQFGFKAGIRAEETLQRIGFTAPQEQRFNSEFTDIVPSASILWTPKPTESLQLTYNMRISRPGITYLNPFVQSIGSSEITYGDPDIVSEKNHTVALNYSLFDMKYGLNASLRYSFTNNSISSFQFIDSDGVLNNTYGNIGKNRNAGLMAYAYWNPTQNTRLFFNGNVSWISLHGNSSNEYTEGLDNEGWTGNLYLGAQQSFKYGFRLSANGGYFFPSISLQGKGYGSYFYSLALNKSFFDGKLDISLSAVNFFEAGMKMSNTTSTPYLTSTDSMVFDNRYFMIGVSYNFGNMKQIVKKAQRRIVNNDLLNTSGGTAGAAGGGTGRTNP</sequence>
<evidence type="ECO:0000313" key="4">
    <source>
        <dbReference type="EMBL" id="MBO8465793.1"/>
    </source>
</evidence>
<evidence type="ECO:0000313" key="5">
    <source>
        <dbReference type="Proteomes" id="UP000823597"/>
    </source>
</evidence>
<dbReference type="InterPro" id="IPR041700">
    <property type="entry name" value="OMP_b-brl_3"/>
</dbReference>
<protein>
    <submittedName>
        <fullName evidence="4">TonB-dependent receptor</fullName>
    </submittedName>
</protein>
<dbReference type="InterPro" id="IPR008969">
    <property type="entry name" value="CarboxyPept-like_regulatory"/>
</dbReference>
<dbReference type="Proteomes" id="UP000823597">
    <property type="component" value="Unassembled WGS sequence"/>
</dbReference>
<evidence type="ECO:0000256" key="1">
    <source>
        <dbReference type="SAM" id="SignalP"/>
    </source>
</evidence>